<sequence length="105" mass="12397">MSYVRRAIRWMNSSTVSMRRSRAMTSFKTYRPAPTIICSTMFCWAWILFLCIAEQSVYHAGAVYVSWERMYSLYRATLDRSGRSNRRTGRSMLRAALLWWITCST</sequence>
<proteinExistence type="predicted"/>
<evidence type="ECO:0000313" key="1">
    <source>
        <dbReference type="EMBL" id="GBP59777.1"/>
    </source>
</evidence>
<keyword evidence="2" id="KW-1185">Reference proteome</keyword>
<name>A0A4C1XBT6_EUMVA</name>
<dbReference type="EMBL" id="BGZK01000770">
    <property type="protein sequence ID" value="GBP59777.1"/>
    <property type="molecule type" value="Genomic_DNA"/>
</dbReference>
<comment type="caution">
    <text evidence="1">The sequence shown here is derived from an EMBL/GenBank/DDBJ whole genome shotgun (WGS) entry which is preliminary data.</text>
</comment>
<gene>
    <name evidence="1" type="ORF">EVAR_44339_1</name>
</gene>
<reference evidence="1 2" key="1">
    <citation type="journal article" date="2019" name="Commun. Biol.">
        <title>The bagworm genome reveals a unique fibroin gene that provides high tensile strength.</title>
        <authorList>
            <person name="Kono N."/>
            <person name="Nakamura H."/>
            <person name="Ohtoshi R."/>
            <person name="Tomita M."/>
            <person name="Numata K."/>
            <person name="Arakawa K."/>
        </authorList>
    </citation>
    <scope>NUCLEOTIDE SEQUENCE [LARGE SCALE GENOMIC DNA]</scope>
</reference>
<protein>
    <submittedName>
        <fullName evidence="1">Uncharacterized protein</fullName>
    </submittedName>
</protein>
<dbReference type="OrthoDB" id="7509750at2759"/>
<organism evidence="1 2">
    <name type="scientific">Eumeta variegata</name>
    <name type="common">Bagworm moth</name>
    <name type="synonym">Eumeta japonica</name>
    <dbReference type="NCBI Taxonomy" id="151549"/>
    <lineage>
        <taxon>Eukaryota</taxon>
        <taxon>Metazoa</taxon>
        <taxon>Ecdysozoa</taxon>
        <taxon>Arthropoda</taxon>
        <taxon>Hexapoda</taxon>
        <taxon>Insecta</taxon>
        <taxon>Pterygota</taxon>
        <taxon>Neoptera</taxon>
        <taxon>Endopterygota</taxon>
        <taxon>Lepidoptera</taxon>
        <taxon>Glossata</taxon>
        <taxon>Ditrysia</taxon>
        <taxon>Tineoidea</taxon>
        <taxon>Psychidae</taxon>
        <taxon>Oiketicinae</taxon>
        <taxon>Eumeta</taxon>
    </lineage>
</organism>
<dbReference type="Proteomes" id="UP000299102">
    <property type="component" value="Unassembled WGS sequence"/>
</dbReference>
<evidence type="ECO:0000313" key="2">
    <source>
        <dbReference type="Proteomes" id="UP000299102"/>
    </source>
</evidence>
<accession>A0A4C1XBT6</accession>
<dbReference type="AlphaFoldDB" id="A0A4C1XBT6"/>